<proteinExistence type="predicted"/>
<evidence type="ECO:0000313" key="1">
    <source>
        <dbReference type="EMBL" id="KJW06131.1"/>
    </source>
</evidence>
<organism evidence="1 2">
    <name type="scientific">Orientia tsutsugamushi str. UT144</name>
    <dbReference type="NCBI Taxonomy" id="1441384"/>
    <lineage>
        <taxon>Bacteria</taxon>
        <taxon>Pseudomonadati</taxon>
        <taxon>Pseudomonadota</taxon>
        <taxon>Alphaproteobacteria</taxon>
        <taxon>Rickettsiales</taxon>
        <taxon>Rickettsiaceae</taxon>
        <taxon>Rickettsieae</taxon>
        <taxon>Orientia</taxon>
    </lineage>
</organism>
<sequence>MKKQWKILMLLLGMNSSYPEAYYNKGTAINEFRTISRGY</sequence>
<evidence type="ECO:0000313" key="2">
    <source>
        <dbReference type="Proteomes" id="UP000033580"/>
    </source>
</evidence>
<comment type="caution">
    <text evidence="1">The sequence shown here is derived from an EMBL/GenBank/DDBJ whole genome shotgun (WGS) entry which is preliminary data.</text>
</comment>
<dbReference type="Proteomes" id="UP000033580">
    <property type="component" value="Unassembled WGS sequence"/>
</dbReference>
<name>A0A0F3RJF5_ORITS</name>
<dbReference type="PATRIC" id="fig|1441384.3.peg.736"/>
<dbReference type="AlphaFoldDB" id="A0A0F3RJF5"/>
<gene>
    <name evidence="1" type="ORF">OTUT144_1839</name>
</gene>
<accession>A0A0F3RJF5</accession>
<dbReference type="EMBL" id="LAOR01000161">
    <property type="protein sequence ID" value="KJW06131.1"/>
    <property type="molecule type" value="Genomic_DNA"/>
</dbReference>
<reference evidence="1 2" key="1">
    <citation type="submission" date="2015-01" db="EMBL/GenBank/DDBJ databases">
        <title>Genome Sequencing of Rickettsiales.</title>
        <authorList>
            <person name="Daugherty S.C."/>
            <person name="Su Q."/>
            <person name="Abolude K."/>
            <person name="Beier-Sexton M."/>
            <person name="Carlyon J.A."/>
            <person name="Carter R."/>
            <person name="Day N.P."/>
            <person name="Dumler S.J."/>
            <person name="Dyachenko V."/>
            <person name="Godinez A."/>
            <person name="Kurtti T.J."/>
            <person name="Lichay M."/>
            <person name="Mullins K.E."/>
            <person name="Ott S."/>
            <person name="Pappas-Brown V."/>
            <person name="Paris D.H."/>
            <person name="Patel P."/>
            <person name="Richards A.L."/>
            <person name="Sadzewicz L."/>
            <person name="Sears K."/>
            <person name="Seidman D."/>
            <person name="Sengamalay N."/>
            <person name="Stenos J."/>
            <person name="Tallon L.J."/>
            <person name="Vincent G."/>
            <person name="Fraser C.M."/>
            <person name="Munderloh U."/>
            <person name="Dunning-Hotopp J.C."/>
        </authorList>
    </citation>
    <scope>NUCLEOTIDE SEQUENCE [LARGE SCALE GENOMIC DNA]</scope>
    <source>
        <strain evidence="1 2">UT144</strain>
    </source>
</reference>
<protein>
    <submittedName>
        <fullName evidence="1">Uncharacterized protein</fullName>
    </submittedName>
</protein>